<dbReference type="SUPFAM" id="SSF54373">
    <property type="entry name" value="FAD-linked reductases, C-terminal domain"/>
    <property type="match status" value="1"/>
</dbReference>
<evidence type="ECO:0000313" key="16">
    <source>
        <dbReference type="Proteomes" id="UP000567179"/>
    </source>
</evidence>
<feature type="chain" id="PRO_5034424117" description="pyranose dehydrogenase (acceptor)" evidence="13">
    <location>
        <begin position="19"/>
        <end position="771"/>
    </location>
</feature>
<keyword evidence="11" id="KW-0274">FAD</keyword>
<dbReference type="Gene3D" id="2.60.40.1210">
    <property type="entry name" value="Cellobiose dehydrogenase, cytochrome domain"/>
    <property type="match status" value="1"/>
</dbReference>
<evidence type="ECO:0000256" key="9">
    <source>
        <dbReference type="ARBA" id="ARBA00034050"/>
    </source>
</evidence>
<dbReference type="OrthoDB" id="413885at2759"/>
<dbReference type="CDD" id="cd09630">
    <property type="entry name" value="CDH_like_cytochrome"/>
    <property type="match status" value="1"/>
</dbReference>
<dbReference type="PANTHER" id="PTHR47190:SF1">
    <property type="entry name" value="GLUCOSE-METHANOL-CHOLINE OXIDOREDUCTASE N-TERMINAL DOMAIN-CONTAINING PROTEIN"/>
    <property type="match status" value="1"/>
</dbReference>
<comment type="catalytic activity">
    <reaction evidence="7">
        <text>pyranose + acceptor = pyranos-2,3-diulose + reduced acceptor.</text>
        <dbReference type="EC" id="1.1.99.29"/>
    </reaction>
</comment>
<gene>
    <name evidence="15" type="ORF">D9619_010476</name>
</gene>
<evidence type="ECO:0000259" key="14">
    <source>
        <dbReference type="PROSITE" id="PS00623"/>
    </source>
</evidence>
<comment type="similarity">
    <text evidence="11">Belongs to the GMC oxidoreductase family.</text>
</comment>
<dbReference type="Pfam" id="PF16010">
    <property type="entry name" value="CDH-cyt"/>
    <property type="match status" value="1"/>
</dbReference>
<dbReference type="SUPFAM" id="SSF49344">
    <property type="entry name" value="CBD9-like"/>
    <property type="match status" value="1"/>
</dbReference>
<comment type="catalytic activity">
    <reaction evidence="6">
        <text>pyranose + acceptor = pyranos-2-ulose + reduced acceptor.</text>
        <dbReference type="EC" id="1.1.99.29"/>
    </reaction>
</comment>
<dbReference type="EMBL" id="JAACJJ010000058">
    <property type="protein sequence ID" value="KAF5310212.1"/>
    <property type="molecule type" value="Genomic_DNA"/>
</dbReference>
<comment type="catalytic activity">
    <reaction evidence="8">
        <text>pyranose + acceptor = pyranos-3-ulose + reduced acceptor.</text>
        <dbReference type="EC" id="1.1.99.29"/>
    </reaction>
</comment>
<protein>
    <recommendedName>
        <fullName evidence="3">pyranose dehydrogenase (acceptor)</fullName>
        <ecNumber evidence="3">1.1.99.29</ecNumber>
    </recommendedName>
</protein>
<keyword evidence="16" id="KW-1185">Reference proteome</keyword>
<evidence type="ECO:0000256" key="11">
    <source>
        <dbReference type="RuleBase" id="RU003968"/>
    </source>
</evidence>
<evidence type="ECO:0000256" key="12">
    <source>
        <dbReference type="SAM" id="MobiDB-lite"/>
    </source>
</evidence>
<dbReference type="Gene3D" id="3.50.50.60">
    <property type="entry name" value="FAD/NAD(P)-binding domain"/>
    <property type="match status" value="1"/>
</dbReference>
<dbReference type="EC" id="1.1.99.29" evidence="3"/>
<evidence type="ECO:0000256" key="7">
    <source>
        <dbReference type="ARBA" id="ARBA00034010"/>
    </source>
</evidence>
<dbReference type="GO" id="GO:0005576">
    <property type="term" value="C:extracellular region"/>
    <property type="evidence" value="ECO:0007669"/>
    <property type="project" value="UniProtKB-SubCell"/>
</dbReference>
<proteinExistence type="inferred from homology"/>
<feature type="region of interest" description="Disordered" evidence="12">
    <location>
        <begin position="206"/>
        <end position="232"/>
    </location>
</feature>
<comment type="function">
    <text evidence="5">Catalyzes the single-oxidation or sequential double oxidation reaction of carbohydrates primarily at carbon-2 and/or carbon-3 with the concomitant reduction of the flavin. The enzyme exhibits a broad sugar substrate specificity, oxidizing different aldopyranoses to the corresponding C-1, C-2, C-3 or C-1,2, C-2,3 and C-3,4 (di)dehydro sugars with substrate-specific regioselectivity. Accepts only a narrow range of electron acceptors such as substituted benzoquinones and complexed metal ions and reacts extremely slowly with O(2) as acceptor. May play a role in the natural recycling of plant matter by oxidizing all major monosaccharides in lignocellulose and by reducing quinone compounds or reactive radical species generated during lignin depolymerization.</text>
</comment>
<reference evidence="15 16" key="1">
    <citation type="journal article" date="2020" name="ISME J.">
        <title>Uncovering the hidden diversity of litter-decomposition mechanisms in mushroom-forming fungi.</title>
        <authorList>
            <person name="Floudas D."/>
            <person name="Bentzer J."/>
            <person name="Ahren D."/>
            <person name="Johansson T."/>
            <person name="Persson P."/>
            <person name="Tunlid A."/>
        </authorList>
    </citation>
    <scope>NUCLEOTIDE SEQUENCE [LARGE SCALE GENOMIC DNA]</scope>
    <source>
        <strain evidence="15 16">CBS 101986</strain>
    </source>
</reference>
<dbReference type="InterPro" id="IPR007867">
    <property type="entry name" value="GMC_OxRtase_C"/>
</dbReference>
<keyword evidence="13" id="KW-0732">Signal</keyword>
<dbReference type="PROSITE" id="PS00623">
    <property type="entry name" value="GMC_OXRED_1"/>
    <property type="match status" value="1"/>
</dbReference>
<dbReference type="Gene3D" id="3.30.410.10">
    <property type="entry name" value="Cholesterol Oxidase, domain 2"/>
    <property type="match status" value="1"/>
</dbReference>
<dbReference type="Pfam" id="PF05199">
    <property type="entry name" value="GMC_oxred_C"/>
    <property type="match status" value="1"/>
</dbReference>
<dbReference type="AlphaFoldDB" id="A0A8H5ERY8"/>
<comment type="caution">
    <text evidence="15">The sequence shown here is derived from an EMBL/GenBank/DDBJ whole genome shotgun (WGS) entry which is preliminary data.</text>
</comment>
<evidence type="ECO:0000256" key="6">
    <source>
        <dbReference type="ARBA" id="ARBA00033986"/>
    </source>
</evidence>
<dbReference type="PANTHER" id="PTHR47190">
    <property type="entry name" value="DEHYDROGENASE, PUTATIVE-RELATED"/>
    <property type="match status" value="1"/>
</dbReference>
<evidence type="ECO:0000256" key="3">
    <source>
        <dbReference type="ARBA" id="ARBA00013177"/>
    </source>
</evidence>
<keyword evidence="4" id="KW-0964">Secreted</keyword>
<feature type="signal peptide" evidence="13">
    <location>
        <begin position="1"/>
        <end position="18"/>
    </location>
</feature>
<evidence type="ECO:0000256" key="13">
    <source>
        <dbReference type="SAM" id="SignalP"/>
    </source>
</evidence>
<comment type="subcellular location">
    <subcellularLocation>
        <location evidence="2">Secreted</location>
    </subcellularLocation>
</comment>
<evidence type="ECO:0000313" key="15">
    <source>
        <dbReference type="EMBL" id="KAF5310212.1"/>
    </source>
</evidence>
<feature type="domain" description="Glucose-methanol-choline oxidoreductase N-terminal" evidence="14">
    <location>
        <begin position="320"/>
        <end position="343"/>
    </location>
</feature>
<organism evidence="15 16">
    <name type="scientific">Psilocybe cf. subviscida</name>
    <dbReference type="NCBI Taxonomy" id="2480587"/>
    <lineage>
        <taxon>Eukaryota</taxon>
        <taxon>Fungi</taxon>
        <taxon>Dikarya</taxon>
        <taxon>Basidiomycota</taxon>
        <taxon>Agaricomycotina</taxon>
        <taxon>Agaricomycetes</taxon>
        <taxon>Agaricomycetidae</taxon>
        <taxon>Agaricales</taxon>
        <taxon>Agaricineae</taxon>
        <taxon>Strophariaceae</taxon>
        <taxon>Psilocybe</taxon>
    </lineage>
</organism>
<dbReference type="InterPro" id="IPR000172">
    <property type="entry name" value="GMC_OxRdtase_N"/>
</dbReference>
<accession>A0A8H5ERY8</accession>
<comment type="catalytic activity">
    <reaction evidence="10">
        <text>a pyranoside + acceptor = a pyranosid-3,4-diulose + reduced acceptor.</text>
        <dbReference type="EC" id="1.1.99.29"/>
    </reaction>
</comment>
<evidence type="ECO:0000256" key="8">
    <source>
        <dbReference type="ARBA" id="ARBA00034029"/>
    </source>
</evidence>
<name>A0A8H5ERY8_9AGAR</name>
<evidence type="ECO:0000256" key="1">
    <source>
        <dbReference type="ARBA" id="ARBA00001974"/>
    </source>
</evidence>
<comment type="cofactor">
    <cofactor evidence="1">
        <name>FAD</name>
        <dbReference type="ChEBI" id="CHEBI:57692"/>
    </cofactor>
</comment>
<dbReference type="InterPro" id="IPR036188">
    <property type="entry name" value="FAD/NAD-bd_sf"/>
</dbReference>
<comment type="catalytic activity">
    <reaction evidence="9">
        <text>a pyranoside + acceptor = a pyranosid-3-ulose + reduced acceptor.</text>
        <dbReference type="EC" id="1.1.99.29"/>
    </reaction>
</comment>
<dbReference type="InterPro" id="IPR015920">
    <property type="entry name" value="Cellobiose_DH-like_cyt"/>
</dbReference>
<sequence length="771" mass="81305">MLLRVALSVLPLVGTALAQAGGAYTDPDTGITFFGYTEPAHGVTYGYTFPPLVNTGSNSTEFIGQIVAPINIKWAGVSPGGAMLNNLLLVAWPNAGAIVRSARSANAYVQPTALSGPVLTDLPSSKVNSTHWKWVYRCQNCVSWSNSDGTTGSLPIGSFGVPAWAASTVGVDTPSSAQSTFAEHTDFGFFGLDWSQAHVSAAQYASWSTGGTGGGTPTSSTPTTTTTKPPPSVSATPYDYIVVGAGAGGLVTADRLSETGKKVLLVERGGPSLGATGGTYQPAWLKGTNLTKFDVPGLFESMFTDSNPFWWCKDINVFAGCLLGGGTAINGALYWLPSYNDFSTAAGFPASWSNHGPYTAKLKARLPGTDAPSTDGKRYLEQTYNVVEALIKPQGYNNITINSNPDFKDHVYGYSAFSFLNGKRAGPIATYYQTAIARKNLVYKQYTNVLNVVRNGAAITGIQTNDTSLGPNGIVPLTSKGRVILSAGTFGTARILFRSGIGPSDMIALVKADPTAGPLLPPASQYINLPVGYNVSDNPSINLVFTHPSIDDYDNWANVWTAPRPADAAQYIKNFSGVFSQASPRLNFWRAYSGPDNVVRYLQGTARPGAASVTTVYPYNASQLMTITAYLSTGITSRGRIGINAALTAQPLVNPWFTDPVDKTILIQGLKDILSTVPSVPGLNLITPDNTTTITDYVNDYDTGSLNSNHWVGSCSIGSVVDQNTKVIGTNNLFVIDASIIPSLPVGNPHGMIMSAAEQGVAKVLALSGGP</sequence>
<dbReference type="GO" id="GO:0033718">
    <property type="term" value="F:pyranose dehydrogenase (acceptor) activity"/>
    <property type="evidence" value="ECO:0007669"/>
    <property type="project" value="UniProtKB-EC"/>
</dbReference>
<dbReference type="SUPFAM" id="SSF51905">
    <property type="entry name" value="FAD/NAD(P)-binding domain"/>
    <property type="match status" value="1"/>
</dbReference>
<evidence type="ECO:0000256" key="4">
    <source>
        <dbReference type="ARBA" id="ARBA00022525"/>
    </source>
</evidence>
<evidence type="ECO:0000256" key="2">
    <source>
        <dbReference type="ARBA" id="ARBA00004613"/>
    </source>
</evidence>
<dbReference type="GO" id="GO:0050660">
    <property type="term" value="F:flavin adenine dinucleotide binding"/>
    <property type="evidence" value="ECO:0007669"/>
    <property type="project" value="InterPro"/>
</dbReference>
<evidence type="ECO:0000256" key="5">
    <source>
        <dbReference type="ARBA" id="ARBA00024699"/>
    </source>
</evidence>
<keyword evidence="11" id="KW-0285">Flavoprotein</keyword>
<dbReference type="Pfam" id="PF00732">
    <property type="entry name" value="GMC_oxred_N"/>
    <property type="match status" value="1"/>
</dbReference>
<evidence type="ECO:0000256" key="10">
    <source>
        <dbReference type="ARBA" id="ARBA00034059"/>
    </source>
</evidence>
<feature type="compositionally biased region" description="Low complexity" evidence="12">
    <location>
        <begin position="217"/>
        <end position="232"/>
    </location>
</feature>
<dbReference type="Proteomes" id="UP000567179">
    <property type="component" value="Unassembled WGS sequence"/>
</dbReference>
<dbReference type="InterPro" id="IPR053208">
    <property type="entry name" value="GMC_Oxidoreductase_CD"/>
</dbReference>